<dbReference type="EMBL" id="CCYD01000321">
    <property type="protein sequence ID" value="CEG38061.1"/>
    <property type="molecule type" value="Genomic_DNA"/>
</dbReference>
<feature type="compositionally biased region" description="Basic and acidic residues" evidence="1">
    <location>
        <begin position="14"/>
        <end position="23"/>
    </location>
</feature>
<sequence length="215" mass="23665">MALLLPWLLPRSAGRPDRSDQKRPRCLGNLAEVASQAPTSFRSRDIPATSPDSGSDSGDDVVSLEIPRDSGRQRSHREESVVDGDDRADRADRRPVIRDALRALVDEILCDRNSAERHAEEPYQCVDALDALERVVRRLPRLEDYHALSERLLPVKQANASLQATMGRLAPLEMKIVALRAQNQLLVQFLGGRGPVTSALAPTLPRSLAPDPDTA</sequence>
<dbReference type="Proteomes" id="UP000054928">
    <property type="component" value="Unassembled WGS sequence"/>
</dbReference>
<keyword evidence="3" id="KW-1185">Reference proteome</keyword>
<evidence type="ECO:0000313" key="3">
    <source>
        <dbReference type="Proteomes" id="UP000054928"/>
    </source>
</evidence>
<protein>
    <submittedName>
        <fullName evidence="2">Uncharacterized protein</fullName>
    </submittedName>
</protein>
<dbReference type="AlphaFoldDB" id="A0A0P1AC95"/>
<feature type="region of interest" description="Disordered" evidence="1">
    <location>
        <begin position="1"/>
        <end position="88"/>
    </location>
</feature>
<dbReference type="RefSeq" id="XP_024574430.1">
    <property type="nucleotide sequence ID" value="XM_024723455.1"/>
</dbReference>
<name>A0A0P1AC95_PLAHL</name>
<accession>A0A0P1AC95</accession>
<evidence type="ECO:0000256" key="1">
    <source>
        <dbReference type="SAM" id="MobiDB-lite"/>
    </source>
</evidence>
<proteinExistence type="predicted"/>
<feature type="compositionally biased region" description="Low complexity" evidence="1">
    <location>
        <begin position="52"/>
        <end position="63"/>
    </location>
</feature>
<organism evidence="2 3">
    <name type="scientific">Plasmopara halstedii</name>
    <name type="common">Downy mildew of sunflower</name>
    <dbReference type="NCBI Taxonomy" id="4781"/>
    <lineage>
        <taxon>Eukaryota</taxon>
        <taxon>Sar</taxon>
        <taxon>Stramenopiles</taxon>
        <taxon>Oomycota</taxon>
        <taxon>Peronosporomycetes</taxon>
        <taxon>Peronosporales</taxon>
        <taxon>Peronosporaceae</taxon>
        <taxon>Plasmopara</taxon>
    </lineage>
</organism>
<evidence type="ECO:0000313" key="2">
    <source>
        <dbReference type="EMBL" id="CEG38061.1"/>
    </source>
</evidence>
<feature type="compositionally biased region" description="Basic and acidic residues" evidence="1">
    <location>
        <begin position="66"/>
        <end position="88"/>
    </location>
</feature>
<reference evidence="3" key="1">
    <citation type="submission" date="2014-09" db="EMBL/GenBank/DDBJ databases">
        <authorList>
            <person name="Sharma Rahul"/>
            <person name="Thines Marco"/>
        </authorList>
    </citation>
    <scope>NUCLEOTIDE SEQUENCE [LARGE SCALE GENOMIC DNA]</scope>
</reference>
<dbReference type="GeneID" id="36403212"/>